<dbReference type="InterPro" id="IPR050328">
    <property type="entry name" value="Dev_Immune_Receptor"/>
</dbReference>
<evidence type="ECO:0000256" key="1">
    <source>
        <dbReference type="ARBA" id="ARBA00022614"/>
    </source>
</evidence>
<evidence type="ECO:0000256" key="4">
    <source>
        <dbReference type="SAM" id="SignalP"/>
    </source>
</evidence>
<dbReference type="PANTHER" id="PTHR24373">
    <property type="entry name" value="SLIT RELATED LEUCINE-RICH REPEAT NEURONAL PROTEIN"/>
    <property type="match status" value="1"/>
</dbReference>
<dbReference type="SMART" id="SM00369">
    <property type="entry name" value="LRR_TYP"/>
    <property type="match status" value="6"/>
</dbReference>
<evidence type="ECO:0000256" key="2">
    <source>
        <dbReference type="ARBA" id="ARBA00022729"/>
    </source>
</evidence>
<dbReference type="InterPro" id="IPR001611">
    <property type="entry name" value="Leu-rich_rpt"/>
</dbReference>
<dbReference type="EMBL" id="JABFTP020000021">
    <property type="protein sequence ID" value="KAL3268531.1"/>
    <property type="molecule type" value="Genomic_DNA"/>
</dbReference>
<organism evidence="5 6">
    <name type="scientific">Cryptolaemus montrouzieri</name>
    <dbReference type="NCBI Taxonomy" id="559131"/>
    <lineage>
        <taxon>Eukaryota</taxon>
        <taxon>Metazoa</taxon>
        <taxon>Ecdysozoa</taxon>
        <taxon>Arthropoda</taxon>
        <taxon>Hexapoda</taxon>
        <taxon>Insecta</taxon>
        <taxon>Pterygota</taxon>
        <taxon>Neoptera</taxon>
        <taxon>Endopterygota</taxon>
        <taxon>Coleoptera</taxon>
        <taxon>Polyphaga</taxon>
        <taxon>Cucujiformia</taxon>
        <taxon>Coccinelloidea</taxon>
        <taxon>Coccinellidae</taxon>
        <taxon>Scymninae</taxon>
        <taxon>Scymnini</taxon>
        <taxon>Cryptolaemus</taxon>
    </lineage>
</organism>
<evidence type="ECO:0000256" key="3">
    <source>
        <dbReference type="ARBA" id="ARBA00022737"/>
    </source>
</evidence>
<dbReference type="Gene3D" id="3.80.10.10">
    <property type="entry name" value="Ribonuclease Inhibitor"/>
    <property type="match status" value="2"/>
</dbReference>
<accession>A0ABD2MQ41</accession>
<name>A0ABD2MQ41_9CUCU</name>
<dbReference type="Pfam" id="PF00560">
    <property type="entry name" value="LRR_1"/>
    <property type="match status" value="1"/>
</dbReference>
<proteinExistence type="predicted"/>
<feature type="signal peptide" evidence="4">
    <location>
        <begin position="1"/>
        <end position="20"/>
    </location>
</feature>
<dbReference type="InterPro" id="IPR003591">
    <property type="entry name" value="Leu-rich_rpt_typical-subtyp"/>
</dbReference>
<dbReference type="Proteomes" id="UP001516400">
    <property type="component" value="Unassembled WGS sequence"/>
</dbReference>
<sequence>MGIYFPIILIAYANIQGALSTECVEVDRPKTRIFPSLVAFQGNKVPFDPRNSSEGNYVSFGLRVVENLPKNAFLTFDSEHIIKLDLNGKSIRRISDNAFFSLSCLKYLTINNNSLSVLTWKTFDGIQNLKELELIGNKLTELPDKAFTMMTRLKYLDLSDNILYRISPFSFDNLSSLHYLKLGKNRLVYIQPEVFNPLVSLRTIDLSFNKFIDSGSEKWVLPNLEILNLSGNFLRNFDTSLNFSFRSLQKLNLSSNYLTKLNVHSLKVNFQKLTVIDLNHNYWHCDDLASMLHYLIDNRLRIPSRNTTQINEMGIDCENTTQIPFDFSETTTVAIPSSSIIAMNVTALNELKIEHQIRNLSMKNDEILLEISGVRKLLIFCLLFLLFL</sequence>
<comment type="caution">
    <text evidence="5">The sequence shown here is derived from an EMBL/GenBank/DDBJ whole genome shotgun (WGS) entry which is preliminary data.</text>
</comment>
<feature type="chain" id="PRO_5044810791" evidence="4">
    <location>
        <begin position="21"/>
        <end position="388"/>
    </location>
</feature>
<dbReference type="SUPFAM" id="SSF52058">
    <property type="entry name" value="L domain-like"/>
    <property type="match status" value="1"/>
</dbReference>
<keyword evidence="6" id="KW-1185">Reference proteome</keyword>
<evidence type="ECO:0000313" key="6">
    <source>
        <dbReference type="Proteomes" id="UP001516400"/>
    </source>
</evidence>
<keyword evidence="3" id="KW-0677">Repeat</keyword>
<keyword evidence="1" id="KW-0433">Leucine-rich repeat</keyword>
<evidence type="ECO:0000313" key="5">
    <source>
        <dbReference type="EMBL" id="KAL3268531.1"/>
    </source>
</evidence>
<dbReference type="AlphaFoldDB" id="A0ABD2MQ41"/>
<dbReference type="Pfam" id="PF13855">
    <property type="entry name" value="LRR_8"/>
    <property type="match status" value="2"/>
</dbReference>
<dbReference type="PROSITE" id="PS51450">
    <property type="entry name" value="LRR"/>
    <property type="match status" value="4"/>
</dbReference>
<dbReference type="InterPro" id="IPR032675">
    <property type="entry name" value="LRR_dom_sf"/>
</dbReference>
<dbReference type="PANTHER" id="PTHR24373:SF275">
    <property type="entry name" value="TIR DOMAIN-CONTAINING PROTEIN"/>
    <property type="match status" value="1"/>
</dbReference>
<reference evidence="5 6" key="1">
    <citation type="journal article" date="2021" name="BMC Biol.">
        <title>Horizontally acquired antibacterial genes associated with adaptive radiation of ladybird beetles.</title>
        <authorList>
            <person name="Li H.S."/>
            <person name="Tang X.F."/>
            <person name="Huang Y.H."/>
            <person name="Xu Z.Y."/>
            <person name="Chen M.L."/>
            <person name="Du X.Y."/>
            <person name="Qiu B.Y."/>
            <person name="Chen P.T."/>
            <person name="Zhang W."/>
            <person name="Slipinski A."/>
            <person name="Escalona H.E."/>
            <person name="Waterhouse R.M."/>
            <person name="Zwick A."/>
            <person name="Pang H."/>
        </authorList>
    </citation>
    <scope>NUCLEOTIDE SEQUENCE [LARGE SCALE GENOMIC DNA]</scope>
    <source>
        <strain evidence="5">SYSU2018</strain>
    </source>
</reference>
<keyword evidence="2 4" id="KW-0732">Signal</keyword>
<gene>
    <name evidence="5" type="ORF">HHI36_007640</name>
</gene>
<protein>
    <submittedName>
        <fullName evidence="5">Uncharacterized protein</fullName>
    </submittedName>
</protein>